<organismHost>
    <name type="scientific">Phacochoerus aethiopicus</name>
    <name type="common">Warthog</name>
    <dbReference type="NCBI Taxonomy" id="85517"/>
</organismHost>
<organismHost>
    <name type="scientific">Ornithodoros moubata</name>
    <name type="common">Soft tick</name>
    <name type="synonym">Argasid tick</name>
    <dbReference type="NCBI Taxonomy" id="6938"/>
</organismHost>
<organismHost>
    <name type="scientific">Phacochoerus africanus</name>
    <name type="common">Warthog</name>
    <dbReference type="NCBI Taxonomy" id="41426"/>
</organismHost>
<organismHost>
    <name type="scientific">Ornithodoros</name>
    <name type="common">relapsing fever ticks</name>
    <dbReference type="NCBI Taxonomy" id="6937"/>
</organismHost>
<evidence type="ECO:0000313" key="3">
    <source>
        <dbReference type="Proteomes" id="UP000503015"/>
    </source>
</evidence>
<dbReference type="EMBL" id="MN641876">
    <property type="protein sequence ID" value="QST87234.1"/>
    <property type="molecule type" value="Genomic_DNA"/>
</dbReference>
<keyword evidence="1" id="KW-1133">Transmembrane helix</keyword>
<organismHost>
    <name type="scientific">Potamochoerus larvatus</name>
    <name type="common">Bushpig</name>
    <dbReference type="NCBI Taxonomy" id="273792"/>
</organismHost>
<organism evidence="2 3">
    <name type="scientific">African swine fever virus</name>
    <name type="common">ASFV</name>
    <dbReference type="NCBI Taxonomy" id="10497"/>
    <lineage>
        <taxon>Viruses</taxon>
        <taxon>Varidnaviria</taxon>
        <taxon>Bamfordvirae</taxon>
        <taxon>Nucleocytoviricota</taxon>
        <taxon>Pokkesviricetes</taxon>
        <taxon>Asfuvirales</taxon>
        <taxon>Asfarviridae</taxon>
        <taxon>Asfivirus</taxon>
        <taxon>Asfivirus haemorrhagiae</taxon>
    </lineage>
</organism>
<keyword evidence="1" id="KW-0472">Membrane</keyword>
<gene>
    <name evidence="2" type="primary">L11L</name>
</gene>
<name>A0A8A1V3M9_ASF</name>
<evidence type="ECO:0000256" key="1">
    <source>
        <dbReference type="SAM" id="Phobius"/>
    </source>
</evidence>
<feature type="transmembrane region" description="Helical" evidence="1">
    <location>
        <begin position="6"/>
        <end position="26"/>
    </location>
</feature>
<proteinExistence type="predicted"/>
<dbReference type="Proteomes" id="UP000503015">
    <property type="component" value="Segment"/>
</dbReference>
<sequence length="78" mass="9940">MFTTLNLQRVITYIIITRYSIILYLCPYHGWETKISYYAKYTSYKECNCYMFMYLYFTVRIYKYVYKRNTGHYYYWLQ</sequence>
<protein>
    <submittedName>
        <fullName evidence="2">PL11L</fullName>
    </submittedName>
</protein>
<accession>A0A8A1V3M9</accession>
<evidence type="ECO:0000313" key="2">
    <source>
        <dbReference type="EMBL" id="QST87234.1"/>
    </source>
</evidence>
<reference evidence="2 3" key="1">
    <citation type="submission" date="2019-11" db="EMBL/GenBank/DDBJ databases">
        <authorList>
            <person name="Ndlovu S.S."/>
            <person name="Carulei O."/>
        </authorList>
    </citation>
    <scope>NUCLEOTIDE SEQUENCE [LARGE SCALE GENOMIC DNA]</scope>
    <source>
        <strain evidence="2">RSA_W1_1999</strain>
    </source>
</reference>
<organismHost>
    <name type="scientific">Sus scrofa</name>
    <name type="common">Pig</name>
    <dbReference type="NCBI Taxonomy" id="9823"/>
</organismHost>
<keyword evidence="1" id="KW-0812">Transmembrane</keyword>